<protein>
    <recommendedName>
        <fullName evidence="3">histidine kinase</fullName>
        <ecNumber evidence="3">2.7.13.3</ecNumber>
    </recommendedName>
</protein>
<keyword evidence="15" id="KW-1185">Reference proteome</keyword>
<evidence type="ECO:0000256" key="10">
    <source>
        <dbReference type="SAM" id="MobiDB-lite"/>
    </source>
</evidence>
<dbReference type="GO" id="GO:0000160">
    <property type="term" value="P:phosphorelay signal transduction system"/>
    <property type="evidence" value="ECO:0007669"/>
    <property type="project" value="UniProtKB-KW"/>
</dbReference>
<reference evidence="14 15" key="1">
    <citation type="submission" date="2020-02" db="EMBL/GenBank/DDBJ databases">
        <title>Draft Genome Sequence of Verrucosispora sp. Strain CWR15, Isolated from Gulf of Mexico Sponge.</title>
        <authorList>
            <person name="Kennedy S.J."/>
            <person name="Cella E."/>
            <person name="Azarian T."/>
            <person name="Baker B.J."/>
            <person name="Shaw L.N."/>
        </authorList>
    </citation>
    <scope>NUCLEOTIDE SEQUENCE [LARGE SCALE GENOMIC DNA]</scope>
    <source>
        <strain evidence="14 15">CWR15</strain>
    </source>
</reference>
<evidence type="ECO:0000259" key="13">
    <source>
        <dbReference type="PROSITE" id="PS50906"/>
    </source>
</evidence>
<dbReference type="GO" id="GO:0005886">
    <property type="term" value="C:plasma membrane"/>
    <property type="evidence" value="ECO:0007669"/>
    <property type="project" value="TreeGrafter"/>
</dbReference>
<keyword evidence="7 14" id="KW-0418">Kinase</keyword>
<dbReference type="Gene3D" id="3.30.565.10">
    <property type="entry name" value="Histidine kinase-like ATPase, C-terminal domain"/>
    <property type="match status" value="1"/>
</dbReference>
<evidence type="ECO:0000256" key="6">
    <source>
        <dbReference type="ARBA" id="ARBA00022692"/>
    </source>
</evidence>
<evidence type="ECO:0000256" key="8">
    <source>
        <dbReference type="ARBA" id="ARBA00022989"/>
    </source>
</evidence>
<evidence type="ECO:0000313" key="15">
    <source>
        <dbReference type="Proteomes" id="UP000478148"/>
    </source>
</evidence>
<feature type="domain" description="NIT" evidence="13">
    <location>
        <begin position="49"/>
        <end position="301"/>
    </location>
</feature>
<feature type="domain" description="HAMP" evidence="12">
    <location>
        <begin position="332"/>
        <end position="401"/>
    </location>
</feature>
<sequence>MRFRSTNIRTKVVAMLLSLTALWAFAAWVTLRDGLNLLWVNTLNSKVYEPSAPLLTALQNERRLTLAYLGGSDDSQARASLDTQRRQTEQLAATFTASARSWQTDLAGSNTLAQRLDAAYVSLDALGGVRELVDARTIDRSSAARAFGDSIDSIFGIYHATASLDDKTIAGYAAALIQLNRMGELISQEDALLSGVLASGRITAAEQAQFAQLVGAQRFAGSETSIQLSPADRARYEQLLAGDTFRRLRAIEDSVAQTSRTRSSLPVEAGEWRSVVDDAQSELQEVVTAGGNGIVSGAVGVAVWVIIRLLLAAGLGTIAVAASIVLSITTARALVAQLQRLRDAAHQLADERLPAVVERLQRGEKVDVAVEAPPLDFGSDEIGQVGQAFNAVQETAVRTAVEQAELRRNVRDVFLNLARRTQALVHRQVTLLDEMERRQEDADELEDLFRVDHLATRMRRNAENLIVLSGATPGRGWRRNVPMVDVARAAVQEVEDYTRVKVMPFGSVALAGRAAGDIIHLLAELIENALTFSPKSTPVEVRGQLVANGFAIEIEDRGLGMAEDDLAAANADLAVAAEFNLADAKKLGLFVVSRLAAKHHLAVRLKPSPYGGTTAVVLIPKDLVATADPIGAGPAPTVGVSRDAAAAGDAQRVTTARQTSLAVVEPAPVHGETMELPAVRPLRAAADAAATVTEEPVKSPPSVKQRPGPAAGHTEHTEHGLPMRVRQANIARQLRESSPGQTQPPDDEAGRSPDDIRRMMSSYQSGTRRGRDDAARLVDAADDEQPNAADNTSAAETDR</sequence>
<dbReference type="AlphaFoldDB" id="A0A6M1LC26"/>
<proteinExistence type="predicted"/>
<feature type="region of interest" description="Disordered" evidence="10">
    <location>
        <begin position="687"/>
        <end position="799"/>
    </location>
</feature>
<dbReference type="PANTHER" id="PTHR45436:SF5">
    <property type="entry name" value="SENSOR HISTIDINE KINASE TRCS"/>
    <property type="match status" value="1"/>
</dbReference>
<feature type="transmembrane region" description="Helical" evidence="11">
    <location>
        <begin position="302"/>
        <end position="335"/>
    </location>
</feature>
<dbReference type="RefSeq" id="WP_164449655.1">
    <property type="nucleotide sequence ID" value="NZ_SAIY01000011.1"/>
</dbReference>
<keyword evidence="8 11" id="KW-1133">Transmembrane helix</keyword>
<dbReference type="PROSITE" id="PS50885">
    <property type="entry name" value="HAMP"/>
    <property type="match status" value="1"/>
</dbReference>
<keyword evidence="6 11" id="KW-0812">Transmembrane</keyword>
<dbReference type="Proteomes" id="UP000478148">
    <property type="component" value="Unassembled WGS sequence"/>
</dbReference>
<evidence type="ECO:0000256" key="2">
    <source>
        <dbReference type="ARBA" id="ARBA00004370"/>
    </source>
</evidence>
<gene>
    <name evidence="14" type="ORF">ENC19_25870</name>
</gene>
<dbReference type="InterPro" id="IPR003660">
    <property type="entry name" value="HAMP_dom"/>
</dbReference>
<keyword evidence="5" id="KW-0808">Transferase</keyword>
<keyword evidence="9" id="KW-0902">Two-component regulatory system</keyword>
<dbReference type="InterPro" id="IPR010910">
    <property type="entry name" value="Nitrate/nitrite_sensing_bac"/>
</dbReference>
<dbReference type="InterPro" id="IPR013587">
    <property type="entry name" value="Nitrate/nitrite_sensing"/>
</dbReference>
<feature type="compositionally biased region" description="Polar residues" evidence="10">
    <location>
        <begin position="788"/>
        <end position="799"/>
    </location>
</feature>
<evidence type="ECO:0000256" key="7">
    <source>
        <dbReference type="ARBA" id="ARBA00022777"/>
    </source>
</evidence>
<evidence type="ECO:0000256" key="9">
    <source>
        <dbReference type="ARBA" id="ARBA00023012"/>
    </source>
</evidence>
<dbReference type="SUPFAM" id="SSF55874">
    <property type="entry name" value="ATPase domain of HSP90 chaperone/DNA topoisomerase II/histidine kinase"/>
    <property type="match status" value="1"/>
</dbReference>
<dbReference type="InterPro" id="IPR050428">
    <property type="entry name" value="TCS_sensor_his_kinase"/>
</dbReference>
<evidence type="ECO:0000256" key="11">
    <source>
        <dbReference type="SAM" id="Phobius"/>
    </source>
</evidence>
<accession>A0A6M1LC26</accession>
<dbReference type="InterPro" id="IPR036890">
    <property type="entry name" value="HATPase_C_sf"/>
</dbReference>
<comment type="catalytic activity">
    <reaction evidence="1">
        <text>ATP + protein L-histidine = ADP + protein N-phospho-L-histidine.</text>
        <dbReference type="EC" id="2.7.13.3"/>
    </reaction>
</comment>
<comment type="caution">
    <text evidence="14">The sequence shown here is derived from an EMBL/GenBank/DDBJ whole genome shotgun (WGS) entry which is preliminary data.</text>
</comment>
<dbReference type="PROSITE" id="PS50906">
    <property type="entry name" value="NIT"/>
    <property type="match status" value="1"/>
</dbReference>
<dbReference type="GO" id="GO:0004673">
    <property type="term" value="F:protein histidine kinase activity"/>
    <property type="evidence" value="ECO:0007669"/>
    <property type="project" value="UniProtKB-EC"/>
</dbReference>
<evidence type="ECO:0000256" key="1">
    <source>
        <dbReference type="ARBA" id="ARBA00000085"/>
    </source>
</evidence>
<dbReference type="PANTHER" id="PTHR45436">
    <property type="entry name" value="SENSOR HISTIDINE KINASE YKOH"/>
    <property type="match status" value="1"/>
</dbReference>
<dbReference type="SMART" id="SM00304">
    <property type="entry name" value="HAMP"/>
    <property type="match status" value="1"/>
</dbReference>
<dbReference type="Pfam" id="PF08376">
    <property type="entry name" value="NIT"/>
    <property type="match status" value="1"/>
</dbReference>
<evidence type="ECO:0000259" key="12">
    <source>
        <dbReference type="PROSITE" id="PS50885"/>
    </source>
</evidence>
<comment type="subcellular location">
    <subcellularLocation>
        <location evidence="2">Membrane</location>
    </subcellularLocation>
</comment>
<name>A0A6M1LC26_9ACTN</name>
<dbReference type="Pfam" id="PF00672">
    <property type="entry name" value="HAMP"/>
    <property type="match status" value="1"/>
</dbReference>
<feature type="compositionally biased region" description="Basic and acidic residues" evidence="10">
    <location>
        <begin position="748"/>
        <end position="758"/>
    </location>
</feature>
<evidence type="ECO:0000313" key="14">
    <source>
        <dbReference type="EMBL" id="NGM15816.1"/>
    </source>
</evidence>
<evidence type="ECO:0000256" key="4">
    <source>
        <dbReference type="ARBA" id="ARBA00022553"/>
    </source>
</evidence>
<dbReference type="Pfam" id="PF02518">
    <property type="entry name" value="HATPase_c"/>
    <property type="match status" value="1"/>
</dbReference>
<evidence type="ECO:0000256" key="5">
    <source>
        <dbReference type="ARBA" id="ARBA00022679"/>
    </source>
</evidence>
<dbReference type="EC" id="2.7.13.3" evidence="3"/>
<keyword evidence="4" id="KW-0597">Phosphoprotein</keyword>
<organism evidence="14 15">
    <name type="scientific">Verrucosispora sioxanthis</name>
    <dbReference type="NCBI Taxonomy" id="2499994"/>
    <lineage>
        <taxon>Bacteria</taxon>
        <taxon>Bacillati</taxon>
        <taxon>Actinomycetota</taxon>
        <taxon>Actinomycetes</taxon>
        <taxon>Micromonosporales</taxon>
        <taxon>Micromonosporaceae</taxon>
        <taxon>Micromonospora</taxon>
    </lineage>
</organism>
<dbReference type="InterPro" id="IPR003594">
    <property type="entry name" value="HATPase_dom"/>
</dbReference>
<keyword evidence="11" id="KW-0472">Membrane</keyword>
<dbReference type="Gene3D" id="6.10.340.10">
    <property type="match status" value="1"/>
</dbReference>
<evidence type="ECO:0000256" key="3">
    <source>
        <dbReference type="ARBA" id="ARBA00012438"/>
    </source>
</evidence>
<dbReference type="EMBL" id="SAIY01000011">
    <property type="protein sequence ID" value="NGM15816.1"/>
    <property type="molecule type" value="Genomic_DNA"/>
</dbReference>
<dbReference type="SMART" id="SM00387">
    <property type="entry name" value="HATPase_c"/>
    <property type="match status" value="1"/>
</dbReference>